<proteinExistence type="predicted"/>
<name>A0ABV8VUX6_9BACI</name>
<keyword evidence="3" id="KW-1185">Reference proteome</keyword>
<keyword evidence="1" id="KW-0812">Transmembrane</keyword>
<feature type="transmembrane region" description="Helical" evidence="1">
    <location>
        <begin position="487"/>
        <end position="506"/>
    </location>
</feature>
<organism evidence="2 3">
    <name type="scientific">Gracilibacillus marinus</name>
    <dbReference type="NCBI Taxonomy" id="630535"/>
    <lineage>
        <taxon>Bacteria</taxon>
        <taxon>Bacillati</taxon>
        <taxon>Bacillota</taxon>
        <taxon>Bacilli</taxon>
        <taxon>Bacillales</taxon>
        <taxon>Bacillaceae</taxon>
        <taxon>Gracilibacillus</taxon>
    </lineage>
</organism>
<feature type="transmembrane region" description="Helical" evidence="1">
    <location>
        <begin position="226"/>
        <end position="244"/>
    </location>
</feature>
<feature type="transmembrane region" description="Helical" evidence="1">
    <location>
        <begin position="313"/>
        <end position="337"/>
    </location>
</feature>
<dbReference type="Proteomes" id="UP001595880">
    <property type="component" value="Unassembled WGS sequence"/>
</dbReference>
<protein>
    <recommendedName>
        <fullName evidence="4">Permease</fullName>
    </recommendedName>
</protein>
<feature type="transmembrane region" description="Helical" evidence="1">
    <location>
        <begin position="179"/>
        <end position="196"/>
    </location>
</feature>
<feature type="transmembrane region" description="Helical" evidence="1">
    <location>
        <begin position="42"/>
        <end position="69"/>
    </location>
</feature>
<evidence type="ECO:0000313" key="2">
    <source>
        <dbReference type="EMBL" id="MFC4388322.1"/>
    </source>
</evidence>
<evidence type="ECO:0008006" key="4">
    <source>
        <dbReference type="Google" id="ProtNLM"/>
    </source>
</evidence>
<evidence type="ECO:0000313" key="3">
    <source>
        <dbReference type="Proteomes" id="UP001595880"/>
    </source>
</evidence>
<feature type="transmembrane region" description="Helical" evidence="1">
    <location>
        <begin position="275"/>
        <end position="293"/>
    </location>
</feature>
<dbReference type="RefSeq" id="WP_390199265.1">
    <property type="nucleotide sequence ID" value="NZ_JBHSDV010000003.1"/>
</dbReference>
<comment type="caution">
    <text evidence="2">The sequence shown here is derived from an EMBL/GenBank/DDBJ whole genome shotgun (WGS) entry which is preliminary data.</text>
</comment>
<feature type="transmembrane region" description="Helical" evidence="1">
    <location>
        <begin position="415"/>
        <end position="441"/>
    </location>
</feature>
<keyword evidence="1" id="KW-1133">Transmembrane helix</keyword>
<feature type="transmembrane region" description="Helical" evidence="1">
    <location>
        <begin position="12"/>
        <end position="30"/>
    </location>
</feature>
<accession>A0ABV8VUX6</accession>
<keyword evidence="1" id="KW-0472">Membrane</keyword>
<feature type="transmembrane region" description="Helical" evidence="1">
    <location>
        <begin position="90"/>
        <end position="119"/>
    </location>
</feature>
<reference evidence="3" key="1">
    <citation type="journal article" date="2019" name="Int. J. Syst. Evol. Microbiol.">
        <title>The Global Catalogue of Microorganisms (GCM) 10K type strain sequencing project: providing services to taxonomists for standard genome sequencing and annotation.</title>
        <authorList>
            <consortium name="The Broad Institute Genomics Platform"/>
            <consortium name="The Broad Institute Genome Sequencing Center for Infectious Disease"/>
            <person name="Wu L."/>
            <person name="Ma J."/>
        </authorList>
    </citation>
    <scope>NUCLEOTIDE SEQUENCE [LARGE SCALE GENOMIC DNA]</scope>
    <source>
        <strain evidence="3">KACC 14058</strain>
    </source>
</reference>
<evidence type="ECO:0000256" key="1">
    <source>
        <dbReference type="SAM" id="Phobius"/>
    </source>
</evidence>
<feature type="transmembrane region" description="Helical" evidence="1">
    <location>
        <begin position="367"/>
        <end position="395"/>
    </location>
</feature>
<feature type="transmembrane region" description="Helical" evidence="1">
    <location>
        <begin position="148"/>
        <end position="172"/>
    </location>
</feature>
<sequence length="516" mass="60475">MISIIKRNVNVFFNTEMWIVILVFSIYSAYLKREAITFNLSYFEYLIIVMTDHYYILYFMILSFTYLIYKLYREDNEIILIRSKTYLNYYVAQIASLFIISMSFILIHLIIPMVIGIGIRFESEFTNLSIDTNTIIVGEFNQYFSNPFVALISIVFYLILGLTFLGSIFLFLNNFLTEKFVLIIIVCIYILMLLSIRSDVDSMIPFVFLNNYIILHHAFATIDSKYYLFIIVEVALLICMMYIMKKYWYKKLSVRFFNNPLDKWNLNMLFTKKNLIVIIVLSTFTVISIIIKYNNLTFFDVISIQFYGHGTGYFNFIYFISLVVYNGVPVYLLSYFLEKESINRSSVLTIRLQYKQIWLSSILRSSFIFILSYIILTITVTVIVSIVFGLSFNGYDYMHQIFIGFGVNEVNTLKLLLIIIISKALELYFSFLFIFTLFGIVKNATTGFVLLELSYLLLLIDAQFVKYIPIGMSSLLRIAEFVGRNGITYLASIGILLISICLLYRVQRKYIINQIF</sequence>
<gene>
    <name evidence="2" type="ORF">ACFOZ1_10965</name>
</gene>
<dbReference type="EMBL" id="JBHSDV010000003">
    <property type="protein sequence ID" value="MFC4388322.1"/>
    <property type="molecule type" value="Genomic_DNA"/>
</dbReference>